<name>A0A2P2QMG3_RHIMU</name>
<dbReference type="EMBL" id="GGEC01087716">
    <property type="protein sequence ID" value="MBX68200.1"/>
    <property type="molecule type" value="Transcribed_RNA"/>
</dbReference>
<proteinExistence type="predicted"/>
<evidence type="ECO:0000313" key="1">
    <source>
        <dbReference type="EMBL" id="MBX68200.1"/>
    </source>
</evidence>
<reference evidence="1" key="1">
    <citation type="submission" date="2018-02" db="EMBL/GenBank/DDBJ databases">
        <title>Rhizophora mucronata_Transcriptome.</title>
        <authorList>
            <person name="Meera S.P."/>
            <person name="Sreeshan A."/>
            <person name="Augustine A."/>
        </authorList>
    </citation>
    <scope>NUCLEOTIDE SEQUENCE</scope>
    <source>
        <tissue evidence="1">Leaf</tissue>
    </source>
</reference>
<accession>A0A2P2QMG3</accession>
<sequence>MSEIQWSKENFKAYVIMMNTYTLHCLDLAVRDQLKRK</sequence>
<protein>
    <submittedName>
        <fullName evidence="1">Uncharacterized protein</fullName>
    </submittedName>
</protein>
<dbReference type="AlphaFoldDB" id="A0A2P2QMG3"/>
<organism evidence="1">
    <name type="scientific">Rhizophora mucronata</name>
    <name type="common">Asiatic mangrove</name>
    <dbReference type="NCBI Taxonomy" id="61149"/>
    <lineage>
        <taxon>Eukaryota</taxon>
        <taxon>Viridiplantae</taxon>
        <taxon>Streptophyta</taxon>
        <taxon>Embryophyta</taxon>
        <taxon>Tracheophyta</taxon>
        <taxon>Spermatophyta</taxon>
        <taxon>Magnoliopsida</taxon>
        <taxon>eudicotyledons</taxon>
        <taxon>Gunneridae</taxon>
        <taxon>Pentapetalae</taxon>
        <taxon>rosids</taxon>
        <taxon>fabids</taxon>
        <taxon>Malpighiales</taxon>
        <taxon>Rhizophoraceae</taxon>
        <taxon>Rhizophora</taxon>
    </lineage>
</organism>